<evidence type="ECO:0000313" key="3">
    <source>
        <dbReference type="Proteomes" id="UP000187209"/>
    </source>
</evidence>
<proteinExistence type="predicted"/>
<organism evidence="2 3">
    <name type="scientific">Stentor coeruleus</name>
    <dbReference type="NCBI Taxonomy" id="5963"/>
    <lineage>
        <taxon>Eukaryota</taxon>
        <taxon>Sar</taxon>
        <taxon>Alveolata</taxon>
        <taxon>Ciliophora</taxon>
        <taxon>Postciliodesmatophora</taxon>
        <taxon>Heterotrichea</taxon>
        <taxon>Heterotrichida</taxon>
        <taxon>Stentoridae</taxon>
        <taxon>Stentor</taxon>
    </lineage>
</organism>
<accession>A0A1R2CL23</accession>
<reference evidence="2 3" key="1">
    <citation type="submission" date="2016-11" db="EMBL/GenBank/DDBJ databases">
        <title>The macronuclear genome of Stentor coeruleus: a giant cell with tiny introns.</title>
        <authorList>
            <person name="Slabodnick M."/>
            <person name="Ruby J.G."/>
            <person name="Reiff S.B."/>
            <person name="Swart E.C."/>
            <person name="Gosai S."/>
            <person name="Prabakaran S."/>
            <person name="Witkowska E."/>
            <person name="Larue G.E."/>
            <person name="Fisher S."/>
            <person name="Freeman R.M."/>
            <person name="Gunawardena J."/>
            <person name="Chu W."/>
            <person name="Stover N.A."/>
            <person name="Gregory B.D."/>
            <person name="Nowacki M."/>
            <person name="Derisi J."/>
            <person name="Roy S.W."/>
            <person name="Marshall W.F."/>
            <person name="Sood P."/>
        </authorList>
    </citation>
    <scope>NUCLEOTIDE SEQUENCE [LARGE SCALE GENOMIC DNA]</scope>
    <source>
        <strain evidence="2">WM001</strain>
    </source>
</reference>
<name>A0A1R2CL23_9CILI</name>
<dbReference type="OrthoDB" id="301607at2759"/>
<gene>
    <name evidence="2" type="ORF">SteCoe_8083</name>
</gene>
<evidence type="ECO:0000256" key="1">
    <source>
        <dbReference type="SAM" id="MobiDB-lite"/>
    </source>
</evidence>
<sequence>MSFVPDLRNLGGQGALTNLMTNHYASLFNAKPVVNSRQPVLKSGAKKRKQIPDLFENLVAMKKVEKVKAYTDHAKPETIDMAKQLSDYKIRKKKSKQDPHPKTMQNMQRRIDSYNLLRERKKNEFDYKTNPVVLFRNNSEEKHENVVVRNRKDGDIFSLLKKGVKKAKGQEKEMKVKRNDFKETLLEEIVERNIWTDEDLDALFDRTREQNQDWEKEVEEAIEYVKKTIM</sequence>
<dbReference type="AlphaFoldDB" id="A0A1R2CL23"/>
<comment type="caution">
    <text evidence="2">The sequence shown here is derived from an EMBL/GenBank/DDBJ whole genome shotgun (WGS) entry which is preliminary data.</text>
</comment>
<evidence type="ECO:0000313" key="2">
    <source>
        <dbReference type="EMBL" id="OMJ89718.1"/>
    </source>
</evidence>
<feature type="region of interest" description="Disordered" evidence="1">
    <location>
        <begin position="91"/>
        <end position="110"/>
    </location>
</feature>
<dbReference type="Proteomes" id="UP000187209">
    <property type="component" value="Unassembled WGS sequence"/>
</dbReference>
<dbReference type="EMBL" id="MPUH01000119">
    <property type="protein sequence ID" value="OMJ89718.1"/>
    <property type="molecule type" value="Genomic_DNA"/>
</dbReference>
<protein>
    <submittedName>
        <fullName evidence="2">Uncharacterized protein</fullName>
    </submittedName>
</protein>
<keyword evidence="3" id="KW-1185">Reference proteome</keyword>